<dbReference type="PANTHER" id="PTHR23308">
    <property type="entry name" value="NUCLEAR INHIBITOR OF PROTEIN PHOSPHATASE-1"/>
    <property type="match status" value="1"/>
</dbReference>
<sequence length="524" mass="60652">MPWYRRSCWHGMKLLYERGGALNQEIFGLRYDFVYRHGHYMELYKEEGISQDELSGLQLRMLEANPIPNLLPLEVKEVDFRISLLYNLSSKRMLAHVLKVESFSKHHFVKILYAIVCTLEESRNYMLHENGYVLKDNFIFIGTDWSDVYLTYVPLHHEYEEISVLDSLESLKMHLADKVKEDDKRTFISWMESLSQNRNLSEYKQKLLTLMDDIAINKLVSAKLTDSRYEPSIESNLEMLSEVPEVPKVLPKEMQKVVFSEQESSLPKPLWSRNEDVVFFRGGISEEEGKNLTVRGAFSFFKISHRTQIIMLVVFLLSTAFLWQNYLTYPSTASLRITLGLTFLFADIWFVMKFKGVLWYHAVKSSPLYSAGEQHVENKWVEPQRFNPQNIQEHYQNLHMHTTLLGNSKPNITVFLGSKLKQMQGARLVVQRDGGNQTFALENNSFLIGRGDAEVKVDFVLDESGISRLHAEIFKDGDNFGIKDLGSTNGTFLNGEALVSYQAYPLQEGDVIRIIRSEMTFRVG</sequence>
<organism evidence="3 4">
    <name type="scientific">Paenibacillus sedimenti</name>
    <dbReference type="NCBI Taxonomy" id="2770274"/>
    <lineage>
        <taxon>Bacteria</taxon>
        <taxon>Bacillati</taxon>
        <taxon>Bacillota</taxon>
        <taxon>Bacilli</taxon>
        <taxon>Bacillales</taxon>
        <taxon>Paenibacillaceae</taxon>
        <taxon>Paenibacillus</taxon>
    </lineage>
</organism>
<dbReference type="SMART" id="SM00240">
    <property type="entry name" value="FHA"/>
    <property type="match status" value="1"/>
</dbReference>
<feature type="domain" description="FHA" evidence="2">
    <location>
        <begin position="446"/>
        <end position="498"/>
    </location>
</feature>
<proteinExistence type="predicted"/>
<dbReference type="InterPro" id="IPR000253">
    <property type="entry name" value="FHA_dom"/>
</dbReference>
<dbReference type="AlphaFoldDB" id="A0A926KNA5"/>
<evidence type="ECO:0000313" key="3">
    <source>
        <dbReference type="EMBL" id="MBD0379388.1"/>
    </source>
</evidence>
<feature type="transmembrane region" description="Helical" evidence="1">
    <location>
        <begin position="333"/>
        <end position="352"/>
    </location>
</feature>
<keyword evidence="1" id="KW-1133">Transmembrane helix</keyword>
<dbReference type="InterPro" id="IPR008984">
    <property type="entry name" value="SMAD_FHA_dom_sf"/>
</dbReference>
<dbReference type="PROSITE" id="PS50006">
    <property type="entry name" value="FHA_DOMAIN"/>
    <property type="match status" value="1"/>
</dbReference>
<evidence type="ECO:0000313" key="4">
    <source>
        <dbReference type="Proteomes" id="UP000650466"/>
    </source>
</evidence>
<feature type="transmembrane region" description="Helical" evidence="1">
    <location>
        <begin position="309"/>
        <end position="327"/>
    </location>
</feature>
<gene>
    <name evidence="3" type="ORF">ICC18_04505</name>
</gene>
<dbReference type="SUPFAM" id="SSF49879">
    <property type="entry name" value="SMAD/FHA domain"/>
    <property type="match status" value="1"/>
</dbReference>
<evidence type="ECO:0000256" key="1">
    <source>
        <dbReference type="SAM" id="Phobius"/>
    </source>
</evidence>
<dbReference type="Proteomes" id="UP000650466">
    <property type="component" value="Unassembled WGS sequence"/>
</dbReference>
<dbReference type="CDD" id="cd00060">
    <property type="entry name" value="FHA"/>
    <property type="match status" value="1"/>
</dbReference>
<dbReference type="Pfam" id="PF00498">
    <property type="entry name" value="FHA"/>
    <property type="match status" value="1"/>
</dbReference>
<keyword evidence="1" id="KW-0472">Membrane</keyword>
<name>A0A926KNA5_9BACL</name>
<dbReference type="InterPro" id="IPR050923">
    <property type="entry name" value="Cell_Proc_Reg/RNA_Proc"/>
</dbReference>
<comment type="caution">
    <text evidence="3">The sequence shown here is derived from an EMBL/GenBank/DDBJ whole genome shotgun (WGS) entry which is preliminary data.</text>
</comment>
<evidence type="ECO:0000259" key="2">
    <source>
        <dbReference type="PROSITE" id="PS50006"/>
    </source>
</evidence>
<keyword evidence="4" id="KW-1185">Reference proteome</keyword>
<dbReference type="Pfam" id="PF19909">
    <property type="entry name" value="DUF6382"/>
    <property type="match status" value="1"/>
</dbReference>
<protein>
    <submittedName>
        <fullName evidence="3">FHA domain-containing protein</fullName>
    </submittedName>
</protein>
<dbReference type="InterPro" id="IPR045962">
    <property type="entry name" value="DUF6382"/>
</dbReference>
<keyword evidence="1" id="KW-0812">Transmembrane</keyword>
<reference evidence="3" key="1">
    <citation type="submission" date="2020-09" db="EMBL/GenBank/DDBJ databases">
        <title>Draft Genome Sequence of Paenibacillus sp. WST5.</title>
        <authorList>
            <person name="Bao Z."/>
        </authorList>
    </citation>
    <scope>NUCLEOTIDE SEQUENCE</scope>
    <source>
        <strain evidence="3">WST5</strain>
    </source>
</reference>
<dbReference type="Gene3D" id="2.60.200.20">
    <property type="match status" value="1"/>
</dbReference>
<dbReference type="EMBL" id="JACVVD010000001">
    <property type="protein sequence ID" value="MBD0379388.1"/>
    <property type="molecule type" value="Genomic_DNA"/>
</dbReference>
<accession>A0A926KNA5</accession>